<dbReference type="AlphaFoldDB" id="A0A7I8D7V4"/>
<dbReference type="EMBL" id="AP023321">
    <property type="protein sequence ID" value="BCI60714.1"/>
    <property type="molecule type" value="Genomic_DNA"/>
</dbReference>
<dbReference type="Gene3D" id="1.20.140.160">
    <property type="match status" value="1"/>
</dbReference>
<evidence type="ECO:0000259" key="1">
    <source>
        <dbReference type="Pfam" id="PF08281"/>
    </source>
</evidence>
<dbReference type="RefSeq" id="WP_099322126.1">
    <property type="nucleotide sequence ID" value="NZ_AP023321.1"/>
</dbReference>
<dbReference type="SUPFAM" id="SSF88659">
    <property type="entry name" value="Sigma3 and sigma4 domains of RNA polymerase sigma factors"/>
    <property type="match status" value="1"/>
</dbReference>
<protein>
    <recommendedName>
        <fullName evidence="1">RNA polymerase sigma factor 70 region 4 type 2 domain-containing protein</fullName>
    </recommendedName>
</protein>
<dbReference type="CDD" id="cd06171">
    <property type="entry name" value="Sigma70_r4"/>
    <property type="match status" value="1"/>
</dbReference>
<dbReference type="Proteomes" id="UP000593890">
    <property type="component" value="Chromosome"/>
</dbReference>
<proteinExistence type="predicted"/>
<name>A0A7I8D7V4_9FIRM</name>
<evidence type="ECO:0000313" key="2">
    <source>
        <dbReference type="EMBL" id="BCI60714.1"/>
    </source>
</evidence>
<dbReference type="GO" id="GO:0006352">
    <property type="term" value="P:DNA-templated transcription initiation"/>
    <property type="evidence" value="ECO:0007669"/>
    <property type="project" value="InterPro"/>
</dbReference>
<reference evidence="3" key="1">
    <citation type="submission" date="2020-07" db="EMBL/GenBank/DDBJ databases">
        <title>Complete genome sequencing of Clostridia bacterium strain 12CBH8.</title>
        <authorList>
            <person name="Sakamoto M."/>
            <person name="Murakami T."/>
            <person name="Mori H."/>
        </authorList>
    </citation>
    <scope>NUCLEOTIDE SEQUENCE [LARGE SCALE GENOMIC DNA]</scope>
    <source>
        <strain evidence="3">12CBH8</strain>
    </source>
</reference>
<gene>
    <name evidence="2" type="ORF">C12CBH8_13530</name>
</gene>
<sequence length="134" mass="15986">MEPKEYLKRYQTSNREIKALMDQRKQLWEMMTEFSVSAPKSPVKDDTPGSMRDMISSKITDMDQRIKSRIEALQTIKYEIEDTISHLPDRQREVLRLKYINGLTWEQIAIELNYSYRNVLYLHRKALQCIQKSA</sequence>
<keyword evidence="3" id="KW-1185">Reference proteome</keyword>
<accession>A0A7I8D7V4</accession>
<dbReference type="InterPro" id="IPR013324">
    <property type="entry name" value="RNA_pol_sigma_r3/r4-like"/>
</dbReference>
<organism evidence="2 3">
    <name type="scientific">Solibaculum mannosilyticum</name>
    <dbReference type="NCBI Taxonomy" id="2780922"/>
    <lineage>
        <taxon>Bacteria</taxon>
        <taxon>Bacillati</taxon>
        <taxon>Bacillota</taxon>
        <taxon>Clostridia</taxon>
        <taxon>Eubacteriales</taxon>
        <taxon>Oscillospiraceae</taxon>
        <taxon>Solibaculum</taxon>
    </lineage>
</organism>
<evidence type="ECO:0000313" key="3">
    <source>
        <dbReference type="Proteomes" id="UP000593890"/>
    </source>
</evidence>
<feature type="domain" description="RNA polymerase sigma factor 70 region 4 type 2" evidence="1">
    <location>
        <begin position="79"/>
        <end position="128"/>
    </location>
</feature>
<dbReference type="KEGG" id="sman:C12CBH8_13530"/>
<dbReference type="Pfam" id="PF08281">
    <property type="entry name" value="Sigma70_r4_2"/>
    <property type="match status" value="1"/>
</dbReference>
<dbReference type="InterPro" id="IPR013249">
    <property type="entry name" value="RNA_pol_sigma70_r4_t2"/>
</dbReference>
<dbReference type="GO" id="GO:0016987">
    <property type="term" value="F:sigma factor activity"/>
    <property type="evidence" value="ECO:0007669"/>
    <property type="project" value="InterPro"/>
</dbReference>
<dbReference type="GO" id="GO:0003677">
    <property type="term" value="F:DNA binding"/>
    <property type="evidence" value="ECO:0007669"/>
    <property type="project" value="InterPro"/>
</dbReference>